<feature type="domain" description="Heparan-alpha-glucosaminide N-acetyltransferase catalytic" evidence="2">
    <location>
        <begin position="8"/>
        <end position="219"/>
    </location>
</feature>
<feature type="transmembrane region" description="Helical" evidence="1">
    <location>
        <begin position="50"/>
        <end position="71"/>
    </location>
</feature>
<accession>A0A547Q581</accession>
<evidence type="ECO:0000313" key="3">
    <source>
        <dbReference type="EMBL" id="TRD21546.1"/>
    </source>
</evidence>
<proteinExistence type="predicted"/>
<dbReference type="EMBL" id="VFSV01000011">
    <property type="protein sequence ID" value="TRD21546.1"/>
    <property type="molecule type" value="Genomic_DNA"/>
</dbReference>
<gene>
    <name evidence="3" type="ORF">FEV53_08675</name>
</gene>
<feature type="transmembrane region" description="Helical" evidence="1">
    <location>
        <begin position="106"/>
        <end position="125"/>
    </location>
</feature>
<dbReference type="AlphaFoldDB" id="A0A547Q581"/>
<organism evidence="3 4">
    <name type="scientific">Palleronia caenipelagi</name>
    <dbReference type="NCBI Taxonomy" id="2489174"/>
    <lineage>
        <taxon>Bacteria</taxon>
        <taxon>Pseudomonadati</taxon>
        <taxon>Pseudomonadota</taxon>
        <taxon>Alphaproteobacteria</taxon>
        <taxon>Rhodobacterales</taxon>
        <taxon>Roseobacteraceae</taxon>
        <taxon>Palleronia</taxon>
    </lineage>
</organism>
<evidence type="ECO:0000256" key="1">
    <source>
        <dbReference type="SAM" id="Phobius"/>
    </source>
</evidence>
<evidence type="ECO:0000313" key="4">
    <source>
        <dbReference type="Proteomes" id="UP000318590"/>
    </source>
</evidence>
<dbReference type="OrthoDB" id="9807591at2"/>
<keyword evidence="1" id="KW-0472">Membrane</keyword>
<evidence type="ECO:0000259" key="2">
    <source>
        <dbReference type="Pfam" id="PF07786"/>
    </source>
</evidence>
<dbReference type="Proteomes" id="UP000318590">
    <property type="component" value="Unassembled WGS sequence"/>
</dbReference>
<dbReference type="InterPro" id="IPR012429">
    <property type="entry name" value="HGSNAT_cat"/>
</dbReference>
<dbReference type="RefSeq" id="WP_142834425.1">
    <property type="nucleotide sequence ID" value="NZ_VFSV01000011.1"/>
</dbReference>
<dbReference type="Pfam" id="PF07786">
    <property type="entry name" value="HGSNAT_cat"/>
    <property type="match status" value="1"/>
</dbReference>
<sequence length="234" mass="25247">MTAEAATRVAWIDHARGIALGAMVVYHFSFDLALLGLVDWNVSHGTFWRSFAIAIAGSFIALAGVSLSLAARGGLRWRSYLRRLAILAAAALGVTVATSLTMPYPIWFGILHAIALFSVLALPFLRLHPAVTLVSAVAVLIAPIVLTSEIFAHPLLYPLGLSPNTPPSMDYEPIFPWFAPMLVGIAVARYLQMPRTAPATDLLARAGRHSLLIYLAHQPILLVVLLGLRQLGLV</sequence>
<keyword evidence="4" id="KW-1185">Reference proteome</keyword>
<keyword evidence="1" id="KW-0812">Transmembrane</keyword>
<feature type="transmembrane region" description="Helical" evidence="1">
    <location>
        <begin position="18"/>
        <end position="38"/>
    </location>
</feature>
<name>A0A547Q581_9RHOB</name>
<feature type="transmembrane region" description="Helical" evidence="1">
    <location>
        <begin position="132"/>
        <end position="154"/>
    </location>
</feature>
<feature type="transmembrane region" description="Helical" evidence="1">
    <location>
        <begin position="211"/>
        <end position="228"/>
    </location>
</feature>
<reference evidence="3 4" key="1">
    <citation type="submission" date="2019-06" db="EMBL/GenBank/DDBJ databases">
        <title>Paenimaribius caenipelagi gen. nov., sp. nov., isolated from a tidal flat.</title>
        <authorList>
            <person name="Yoon J.-H."/>
        </authorList>
    </citation>
    <scope>NUCLEOTIDE SEQUENCE [LARGE SCALE GENOMIC DNA]</scope>
    <source>
        <strain evidence="3 4">JBTF-M29</strain>
    </source>
</reference>
<feature type="transmembrane region" description="Helical" evidence="1">
    <location>
        <begin position="174"/>
        <end position="191"/>
    </location>
</feature>
<comment type="caution">
    <text evidence="3">The sequence shown here is derived from an EMBL/GenBank/DDBJ whole genome shotgun (WGS) entry which is preliminary data.</text>
</comment>
<protein>
    <submittedName>
        <fullName evidence="3">DUF1624 domain-containing protein</fullName>
    </submittedName>
</protein>
<keyword evidence="1" id="KW-1133">Transmembrane helix</keyword>
<feature type="transmembrane region" description="Helical" evidence="1">
    <location>
        <begin position="83"/>
        <end position="100"/>
    </location>
</feature>